<gene>
    <name evidence="7" type="ORF">GQE99_01815</name>
</gene>
<dbReference type="Proteomes" id="UP000467322">
    <property type="component" value="Unassembled WGS sequence"/>
</dbReference>
<dbReference type="PROSITE" id="PS51123">
    <property type="entry name" value="OMPA_2"/>
    <property type="match status" value="1"/>
</dbReference>
<dbReference type="PRINTS" id="PR01021">
    <property type="entry name" value="OMPADOMAIN"/>
</dbReference>
<reference evidence="7 8" key="1">
    <citation type="submission" date="2019-12" db="EMBL/GenBank/DDBJ databases">
        <title>Maritimibacter sp. nov. sp. isolated from sea sand.</title>
        <authorList>
            <person name="Kim J."/>
            <person name="Jeong S.E."/>
            <person name="Jung H.S."/>
            <person name="Jeon C.O."/>
        </authorList>
    </citation>
    <scope>NUCLEOTIDE SEQUENCE [LARGE SCALE GENOMIC DNA]</scope>
    <source>
        <strain evidence="7 8">DP07</strain>
    </source>
</reference>
<dbReference type="PANTHER" id="PTHR30329">
    <property type="entry name" value="STATOR ELEMENT OF FLAGELLAR MOTOR COMPLEX"/>
    <property type="match status" value="1"/>
</dbReference>
<evidence type="ECO:0000256" key="2">
    <source>
        <dbReference type="ARBA" id="ARBA00023136"/>
    </source>
</evidence>
<dbReference type="InterPro" id="IPR050330">
    <property type="entry name" value="Bact_OuterMem_StrucFunc"/>
</dbReference>
<feature type="domain" description="OmpA-like" evidence="6">
    <location>
        <begin position="65"/>
        <end position="182"/>
    </location>
</feature>
<comment type="caution">
    <text evidence="7">The sequence shown here is derived from an EMBL/GenBank/DDBJ whole genome shotgun (WGS) entry which is preliminary data.</text>
</comment>
<evidence type="ECO:0000256" key="1">
    <source>
        <dbReference type="ARBA" id="ARBA00004442"/>
    </source>
</evidence>
<evidence type="ECO:0000313" key="8">
    <source>
        <dbReference type="Proteomes" id="UP000467322"/>
    </source>
</evidence>
<dbReference type="EMBL" id="WTUX01000005">
    <property type="protein sequence ID" value="MZR11750.1"/>
    <property type="molecule type" value="Genomic_DNA"/>
</dbReference>
<keyword evidence="8" id="KW-1185">Reference proteome</keyword>
<feature type="chain" id="PRO_5033016721" evidence="5">
    <location>
        <begin position="21"/>
        <end position="227"/>
    </location>
</feature>
<keyword evidence="2 4" id="KW-0472">Membrane</keyword>
<evidence type="ECO:0000256" key="3">
    <source>
        <dbReference type="ARBA" id="ARBA00023237"/>
    </source>
</evidence>
<dbReference type="Pfam" id="PF00691">
    <property type="entry name" value="OmpA"/>
    <property type="match status" value="1"/>
</dbReference>
<evidence type="ECO:0000259" key="6">
    <source>
        <dbReference type="PROSITE" id="PS51123"/>
    </source>
</evidence>
<evidence type="ECO:0000256" key="5">
    <source>
        <dbReference type="SAM" id="SignalP"/>
    </source>
</evidence>
<dbReference type="Gene3D" id="3.30.1330.60">
    <property type="entry name" value="OmpA-like domain"/>
    <property type="match status" value="1"/>
</dbReference>
<dbReference type="InterPro" id="IPR006665">
    <property type="entry name" value="OmpA-like"/>
</dbReference>
<evidence type="ECO:0000313" key="7">
    <source>
        <dbReference type="EMBL" id="MZR11750.1"/>
    </source>
</evidence>
<dbReference type="GO" id="GO:0009279">
    <property type="term" value="C:cell outer membrane"/>
    <property type="evidence" value="ECO:0007669"/>
    <property type="project" value="UniProtKB-SubCell"/>
</dbReference>
<dbReference type="CDD" id="cd07185">
    <property type="entry name" value="OmpA_C-like"/>
    <property type="match status" value="1"/>
</dbReference>
<proteinExistence type="predicted"/>
<evidence type="ECO:0000256" key="4">
    <source>
        <dbReference type="PROSITE-ProRule" id="PRU00473"/>
    </source>
</evidence>
<name>A0A845LV42_9RHOB</name>
<dbReference type="RefSeq" id="WP_161349876.1">
    <property type="nucleotide sequence ID" value="NZ_WTUX01000005.1"/>
</dbReference>
<organism evidence="7 8">
    <name type="scientific">Maritimibacter harenae</name>
    <dbReference type="NCBI Taxonomy" id="2606218"/>
    <lineage>
        <taxon>Bacteria</taxon>
        <taxon>Pseudomonadati</taxon>
        <taxon>Pseudomonadota</taxon>
        <taxon>Alphaproteobacteria</taxon>
        <taxon>Rhodobacterales</taxon>
        <taxon>Roseobacteraceae</taxon>
        <taxon>Maritimibacter</taxon>
    </lineage>
</organism>
<dbReference type="SUPFAM" id="SSF103088">
    <property type="entry name" value="OmpA-like"/>
    <property type="match status" value="1"/>
</dbReference>
<dbReference type="InterPro" id="IPR006664">
    <property type="entry name" value="OMP_bac"/>
</dbReference>
<keyword evidence="5" id="KW-0732">Signal</keyword>
<protein>
    <submittedName>
        <fullName evidence="7">OmpA family protein</fullName>
    </submittedName>
</protein>
<sequence length="227" mass="24447">MAALTRTARIVATTSALALAAGCSDYGTPYGGPEAGAIPARSEFGASTQNNFLVQSGQRSYVIDLAERFNEEVPDTVNFAFNSAVLDPTARQILARQAGFIKQFPEVTFRVFGHTDKVGSAAYNRTLGLRRAQAVVNYFASVGISRARVQAVVTYGETMPLIPTDDRERRNRRTVTEVSGFVQDDPLILNGKYAEVVFREYVQSATEFPPGNDGGLQNLLSAAQGGG</sequence>
<accession>A0A845LV42</accession>
<dbReference type="InterPro" id="IPR036737">
    <property type="entry name" value="OmpA-like_sf"/>
</dbReference>
<comment type="subcellular location">
    <subcellularLocation>
        <location evidence="1">Cell outer membrane</location>
    </subcellularLocation>
</comment>
<dbReference type="PANTHER" id="PTHR30329:SF21">
    <property type="entry name" value="LIPOPROTEIN YIAD-RELATED"/>
    <property type="match status" value="1"/>
</dbReference>
<dbReference type="AlphaFoldDB" id="A0A845LV42"/>
<keyword evidence="3" id="KW-0998">Cell outer membrane</keyword>
<feature type="signal peptide" evidence="5">
    <location>
        <begin position="1"/>
        <end position="20"/>
    </location>
</feature>
<dbReference type="PROSITE" id="PS51257">
    <property type="entry name" value="PROKAR_LIPOPROTEIN"/>
    <property type="match status" value="1"/>
</dbReference>